<dbReference type="EMBL" id="KL197716">
    <property type="protein sequence ID" value="KDQ58857.1"/>
    <property type="molecule type" value="Genomic_DNA"/>
</dbReference>
<keyword evidence="4" id="KW-1185">Reference proteome</keyword>
<feature type="compositionally biased region" description="Acidic residues" evidence="1">
    <location>
        <begin position="211"/>
        <end position="244"/>
    </location>
</feature>
<feature type="transmembrane region" description="Helical" evidence="2">
    <location>
        <begin position="12"/>
        <end position="32"/>
    </location>
</feature>
<feature type="transmembrane region" description="Helical" evidence="2">
    <location>
        <begin position="52"/>
        <end position="75"/>
    </location>
</feature>
<proteinExistence type="predicted"/>
<dbReference type="InParanoid" id="A0A067Q5T0"/>
<keyword evidence="2" id="KW-0812">Transmembrane</keyword>
<feature type="transmembrane region" description="Helical" evidence="2">
    <location>
        <begin position="144"/>
        <end position="162"/>
    </location>
</feature>
<feature type="transmembrane region" description="Helical" evidence="2">
    <location>
        <begin position="355"/>
        <end position="378"/>
    </location>
</feature>
<evidence type="ECO:0000256" key="1">
    <source>
        <dbReference type="SAM" id="MobiDB-lite"/>
    </source>
</evidence>
<keyword evidence="2" id="KW-0472">Membrane</keyword>
<dbReference type="AlphaFoldDB" id="A0A067Q5T0"/>
<accession>A0A067Q5T0</accession>
<feature type="transmembrane region" description="Helical" evidence="2">
    <location>
        <begin position="174"/>
        <end position="192"/>
    </location>
</feature>
<feature type="transmembrane region" description="Helical" evidence="2">
    <location>
        <begin position="285"/>
        <end position="306"/>
    </location>
</feature>
<protein>
    <submittedName>
        <fullName evidence="3">Uncharacterized protein</fullName>
    </submittedName>
</protein>
<evidence type="ECO:0000313" key="4">
    <source>
        <dbReference type="Proteomes" id="UP000027265"/>
    </source>
</evidence>
<evidence type="ECO:0000256" key="2">
    <source>
        <dbReference type="SAM" id="Phobius"/>
    </source>
</evidence>
<feature type="region of interest" description="Disordered" evidence="1">
    <location>
        <begin position="209"/>
        <end position="252"/>
    </location>
</feature>
<reference evidence="4" key="1">
    <citation type="journal article" date="2014" name="Proc. Natl. Acad. Sci. U.S.A.">
        <title>Extensive sampling of basidiomycete genomes demonstrates inadequacy of the white-rot/brown-rot paradigm for wood decay fungi.</title>
        <authorList>
            <person name="Riley R."/>
            <person name="Salamov A.A."/>
            <person name="Brown D.W."/>
            <person name="Nagy L.G."/>
            <person name="Floudas D."/>
            <person name="Held B.W."/>
            <person name="Levasseur A."/>
            <person name="Lombard V."/>
            <person name="Morin E."/>
            <person name="Otillar R."/>
            <person name="Lindquist E.A."/>
            <person name="Sun H."/>
            <person name="LaButti K.M."/>
            <person name="Schmutz J."/>
            <person name="Jabbour D."/>
            <person name="Luo H."/>
            <person name="Baker S.E."/>
            <person name="Pisabarro A.G."/>
            <person name="Walton J.D."/>
            <person name="Blanchette R.A."/>
            <person name="Henrissat B."/>
            <person name="Martin F."/>
            <person name="Cullen D."/>
            <person name="Hibbett D.S."/>
            <person name="Grigoriev I.V."/>
        </authorList>
    </citation>
    <scope>NUCLEOTIDE SEQUENCE [LARGE SCALE GENOMIC DNA]</scope>
    <source>
        <strain evidence="4">MUCL 33604</strain>
    </source>
</reference>
<dbReference type="OrthoDB" id="9451547at2759"/>
<sequence length="406" mass="45863">MSTCIDINNCRTLWSIVHGCLATVFTCTWVAIHPNLPGPDESTFQIYFRRLGIMIMAIFAPELLFLCALKQWVVARRVAKEHKDRDWTTTHGFFALMGGFMLVDRERKPVRVVLPTDLQPDDDMPIEFPQITEGEIQDKSKAGTISNLLIILQTSWFVLQCLARWYQHLAVTELEIITLAFTVVNFLTYFLWWSKPADVCYPHPIRSIVDTTDDDSEGDEEMGNDDSESDEEMGNDNAEHDEEMGNVAGRDPRDNSGFVSWSSQMWQQTRVPTFYAGAFSDQEKVIIPCVFALVATGFGAIHFLAWSLQFPSLSQQRVWRYSAVIITATPCCEITCAIALQALQDIKGMYLWRVLLSAATGIISASATGTYLVLRVYLLYLSVTSLRSLPPGAYEAVDWTKFIPHV</sequence>
<dbReference type="PANTHER" id="PTHR35043">
    <property type="entry name" value="TRANSCRIPTION FACTOR DOMAIN-CONTAINING PROTEIN"/>
    <property type="match status" value="1"/>
</dbReference>
<name>A0A067Q5T0_9AGAM</name>
<dbReference type="PANTHER" id="PTHR35043:SF7">
    <property type="entry name" value="TRANSCRIPTION FACTOR DOMAIN-CONTAINING PROTEIN"/>
    <property type="match status" value="1"/>
</dbReference>
<keyword evidence="2" id="KW-1133">Transmembrane helix</keyword>
<gene>
    <name evidence="3" type="ORF">JAAARDRAFT_715045</name>
</gene>
<dbReference type="STRING" id="933084.A0A067Q5T0"/>
<dbReference type="Proteomes" id="UP000027265">
    <property type="component" value="Unassembled WGS sequence"/>
</dbReference>
<dbReference type="HOGENOM" id="CLU_022883_6_1_1"/>
<evidence type="ECO:0000313" key="3">
    <source>
        <dbReference type="EMBL" id="KDQ58857.1"/>
    </source>
</evidence>
<organism evidence="3 4">
    <name type="scientific">Jaapia argillacea MUCL 33604</name>
    <dbReference type="NCBI Taxonomy" id="933084"/>
    <lineage>
        <taxon>Eukaryota</taxon>
        <taxon>Fungi</taxon>
        <taxon>Dikarya</taxon>
        <taxon>Basidiomycota</taxon>
        <taxon>Agaricomycotina</taxon>
        <taxon>Agaricomycetes</taxon>
        <taxon>Agaricomycetidae</taxon>
        <taxon>Jaapiales</taxon>
        <taxon>Jaapiaceae</taxon>
        <taxon>Jaapia</taxon>
    </lineage>
</organism>
<feature type="transmembrane region" description="Helical" evidence="2">
    <location>
        <begin position="318"/>
        <end position="343"/>
    </location>
</feature>